<dbReference type="Gene3D" id="2.60.40.550">
    <property type="entry name" value="Ecotin"/>
    <property type="match status" value="1"/>
</dbReference>
<dbReference type="InterPro" id="IPR023084">
    <property type="entry name" value="Prot_inh_ecotin_gammaproteobac"/>
</dbReference>
<comment type="caution">
    <text evidence="8">The sequence shown here is derived from an EMBL/GenBank/DDBJ whole genome shotgun (WGS) entry which is preliminary data.</text>
</comment>
<keyword evidence="4 7" id="KW-0574">Periplasm</keyword>
<protein>
    <recommendedName>
        <fullName evidence="7">Ecotin</fullName>
    </recommendedName>
</protein>
<gene>
    <name evidence="7" type="primary">eco</name>
    <name evidence="8" type="ORF">CQW29_10850</name>
</gene>
<keyword evidence="6 7" id="KW-1015">Disulfide bond</keyword>
<dbReference type="GO" id="GO:0042597">
    <property type="term" value="C:periplasmic space"/>
    <property type="evidence" value="ECO:0007669"/>
    <property type="project" value="UniProtKB-SubCell"/>
</dbReference>
<dbReference type="NCBIfam" id="NF002987">
    <property type="entry name" value="PRK03719.1"/>
    <property type="match status" value="1"/>
</dbReference>
<dbReference type="Pfam" id="PF03974">
    <property type="entry name" value="Ecotin"/>
    <property type="match status" value="1"/>
</dbReference>
<dbReference type="InterPro" id="IPR027438">
    <property type="entry name" value="Ecotin_C"/>
</dbReference>
<dbReference type="GO" id="GO:0004867">
    <property type="term" value="F:serine-type endopeptidase inhibitor activity"/>
    <property type="evidence" value="ECO:0007669"/>
    <property type="project" value="UniProtKB-UniRule"/>
</dbReference>
<keyword evidence="3 7" id="KW-0732">Signal</keyword>
<feature type="signal peptide" evidence="7">
    <location>
        <begin position="1"/>
        <end position="21"/>
    </location>
</feature>
<dbReference type="PANTHER" id="PTHR35890">
    <property type="match status" value="1"/>
</dbReference>
<dbReference type="AlphaFoldDB" id="A0A2S9ICJ2"/>
<dbReference type="SUPFAM" id="SSF49772">
    <property type="entry name" value="Ecotin, trypsin inhibitor"/>
    <property type="match status" value="1"/>
</dbReference>
<keyword evidence="9" id="KW-1185">Reference proteome</keyword>
<evidence type="ECO:0000256" key="7">
    <source>
        <dbReference type="HAMAP-Rule" id="MF_00706"/>
    </source>
</evidence>
<organism evidence="8 9">
    <name type="scientific">Pantoea coffeiphila</name>
    <dbReference type="NCBI Taxonomy" id="1465635"/>
    <lineage>
        <taxon>Bacteria</taxon>
        <taxon>Pseudomonadati</taxon>
        <taxon>Pseudomonadota</taxon>
        <taxon>Gammaproteobacteria</taxon>
        <taxon>Enterobacterales</taxon>
        <taxon>Erwiniaceae</taxon>
        <taxon>Pantoea</taxon>
    </lineage>
</organism>
<dbReference type="EMBL" id="PDET01000006">
    <property type="protein sequence ID" value="PRD15496.1"/>
    <property type="molecule type" value="Genomic_DNA"/>
</dbReference>
<feature type="site" description="Reactive bond" evidence="7">
    <location>
        <begin position="113"/>
        <end position="114"/>
    </location>
</feature>
<keyword evidence="2 7" id="KW-0646">Protease inhibitor</keyword>
<evidence type="ECO:0000313" key="8">
    <source>
        <dbReference type="EMBL" id="PRD15496.1"/>
    </source>
</evidence>
<dbReference type="Gene3D" id="4.10.1230.10">
    <property type="entry name" value="Ecotin, trypsin inhibitor"/>
    <property type="match status" value="1"/>
</dbReference>
<evidence type="ECO:0000256" key="1">
    <source>
        <dbReference type="ARBA" id="ARBA00010558"/>
    </source>
</evidence>
<dbReference type="InterPro" id="IPR036198">
    <property type="entry name" value="Ecotin_sf"/>
</dbReference>
<reference evidence="8 9" key="1">
    <citation type="submission" date="2017-10" db="EMBL/GenBank/DDBJ databases">
        <title>Draft genome of two endophytic bacteria isolated from 'guarana' Paullinia cupana (Mart.) Ducke.</title>
        <authorList>
            <person name="Siqueira K.A."/>
            <person name="Liotti R.G."/>
            <person name="Mendes T.A."/>
            <person name="Soares M.A."/>
        </authorList>
    </citation>
    <scope>NUCLEOTIDE SEQUENCE [LARGE SCALE GENOMIC DNA]</scope>
    <source>
        <strain evidence="8 9">342</strain>
    </source>
</reference>
<dbReference type="PANTHER" id="PTHR35890:SF3">
    <property type="entry name" value="ECOTIN"/>
    <property type="match status" value="1"/>
</dbReference>
<feature type="disulfide bond" evidence="7">
    <location>
        <begin position="79"/>
        <end position="116"/>
    </location>
</feature>
<evidence type="ECO:0000256" key="4">
    <source>
        <dbReference type="ARBA" id="ARBA00022764"/>
    </source>
</evidence>
<feature type="chain" id="PRO_5015789170" description="Ecotin" evidence="7">
    <location>
        <begin position="22"/>
        <end position="171"/>
    </location>
</feature>
<comment type="function">
    <text evidence="7">General inhibitor of pancreatic serine proteases: inhibits chymotrypsin, trypsin, elastases, factor X, kallikrein as well as a variety of other proteases.</text>
</comment>
<dbReference type="Proteomes" id="UP000239181">
    <property type="component" value="Unassembled WGS sequence"/>
</dbReference>
<evidence type="ECO:0000256" key="2">
    <source>
        <dbReference type="ARBA" id="ARBA00022690"/>
    </source>
</evidence>
<dbReference type="CDD" id="cd00242">
    <property type="entry name" value="Ecotin"/>
    <property type="match status" value="1"/>
</dbReference>
<accession>A0A2S9ICJ2</accession>
<dbReference type="HAMAP" id="MF_00706">
    <property type="entry name" value="Ecotin"/>
    <property type="match status" value="1"/>
</dbReference>
<evidence type="ECO:0000256" key="5">
    <source>
        <dbReference type="ARBA" id="ARBA00022900"/>
    </source>
</evidence>
<proteinExistence type="inferred from homology"/>
<keyword evidence="5 7" id="KW-0722">Serine protease inhibitor</keyword>
<dbReference type="InterPro" id="IPR005658">
    <property type="entry name" value="Prot_inh_ecotin"/>
</dbReference>
<dbReference type="OrthoDB" id="997196at2"/>
<comment type="similarity">
    <text evidence="1 7">Belongs to the protease inhibitor I11 (ecotin) family.</text>
</comment>
<comment type="subcellular location">
    <subcellularLocation>
        <location evidence="7">Periplasm</location>
    </subcellularLocation>
</comment>
<dbReference type="PIRSF" id="PIRSF006865">
    <property type="entry name" value="Prot_inh_ecotin"/>
    <property type="match status" value="1"/>
</dbReference>
<dbReference type="RefSeq" id="WP_105592751.1">
    <property type="nucleotide sequence ID" value="NZ_PDET01000006.1"/>
</dbReference>
<evidence type="ECO:0000313" key="9">
    <source>
        <dbReference type="Proteomes" id="UP000239181"/>
    </source>
</evidence>
<name>A0A2S9ICJ2_9GAMM</name>
<evidence type="ECO:0000256" key="3">
    <source>
        <dbReference type="ARBA" id="ARBA00022729"/>
    </source>
</evidence>
<comment type="subunit">
    <text evidence="7">Homodimer.</text>
</comment>
<sequence precursor="true">MNTLFSTFSVLLLAGSVSAIAASGTPQEGSPSQQPLEKIAPYPQAEAGMTRQVITLPPKDNERDLKVELLIGKTLEVDCNRHMIGGTIKRETLSGWGYDYLVVEKLSEPASTMMACPDRARQQKFIAANLGEDAFQRYNSRLPIVVYVPKDVQVKYRIWQASETINQATEK</sequence>
<evidence type="ECO:0000256" key="6">
    <source>
        <dbReference type="ARBA" id="ARBA00023157"/>
    </source>
</evidence>